<dbReference type="InterPro" id="IPR050300">
    <property type="entry name" value="GDXG_lipolytic_enzyme"/>
</dbReference>
<dbReference type="RefSeq" id="WP_346093338.1">
    <property type="nucleotide sequence ID" value="NZ_BAABKS010000075.1"/>
</dbReference>
<dbReference type="EMBL" id="JBHTMB010000295">
    <property type="protein sequence ID" value="MFD1237547.1"/>
    <property type="molecule type" value="Genomic_DNA"/>
</dbReference>
<name>A0ABW3VQU4_9PSEU</name>
<gene>
    <name evidence="3" type="ORF">ACFQ34_30045</name>
</gene>
<evidence type="ECO:0000313" key="3">
    <source>
        <dbReference type="EMBL" id="MFD1237547.1"/>
    </source>
</evidence>
<protein>
    <submittedName>
        <fullName evidence="3">Alpha/beta hydrolase fold domain-containing protein</fullName>
    </submittedName>
</protein>
<organism evidence="3 4">
    <name type="scientific">Pseudonocardia benzenivorans</name>
    <dbReference type="NCBI Taxonomy" id="228005"/>
    <lineage>
        <taxon>Bacteria</taxon>
        <taxon>Bacillati</taxon>
        <taxon>Actinomycetota</taxon>
        <taxon>Actinomycetes</taxon>
        <taxon>Pseudonocardiales</taxon>
        <taxon>Pseudonocardiaceae</taxon>
        <taxon>Pseudonocardia</taxon>
    </lineage>
</organism>
<keyword evidence="1 3" id="KW-0378">Hydrolase</keyword>
<proteinExistence type="predicted"/>
<sequence length="271" mass="28735">MNDDVKRLRTPQRPPFDAELAEALTQVRDEMPVTVTSSGIGAIRERAARTTASVEQLAAEYGVAVRIVTATRHGGPNLRLLVARPPTPTSGALYWIHGGGVVLGDFRIIVGGHSAGAGLAAGTALLARDRGGPRAHGQLLLCPMLDDREQTVSSRLLAGEGVWDRTANRTAWAARLGARRGGPTVSAYSAPARAGDLGGLPPAFLDVGSVDTFRDETVEYASRIWSDGGEAELHVWPGAYHCFEIVAPAATLSTAAVRCRAGWLRRRLEAS</sequence>
<dbReference type="InterPro" id="IPR013094">
    <property type="entry name" value="AB_hydrolase_3"/>
</dbReference>
<dbReference type="Proteomes" id="UP001597182">
    <property type="component" value="Unassembled WGS sequence"/>
</dbReference>
<reference evidence="4" key="1">
    <citation type="journal article" date="2019" name="Int. J. Syst. Evol. Microbiol.">
        <title>The Global Catalogue of Microorganisms (GCM) 10K type strain sequencing project: providing services to taxonomists for standard genome sequencing and annotation.</title>
        <authorList>
            <consortium name="The Broad Institute Genomics Platform"/>
            <consortium name="The Broad Institute Genome Sequencing Center for Infectious Disease"/>
            <person name="Wu L."/>
            <person name="Ma J."/>
        </authorList>
    </citation>
    <scope>NUCLEOTIDE SEQUENCE [LARGE SCALE GENOMIC DNA]</scope>
    <source>
        <strain evidence="4">CCUG 49018</strain>
    </source>
</reference>
<dbReference type="Pfam" id="PF07859">
    <property type="entry name" value="Abhydrolase_3"/>
    <property type="match status" value="1"/>
</dbReference>
<dbReference type="InterPro" id="IPR029058">
    <property type="entry name" value="AB_hydrolase_fold"/>
</dbReference>
<feature type="domain" description="Alpha/beta hydrolase fold-3" evidence="2">
    <location>
        <begin position="107"/>
        <end position="243"/>
    </location>
</feature>
<dbReference type="GO" id="GO:0016787">
    <property type="term" value="F:hydrolase activity"/>
    <property type="evidence" value="ECO:0007669"/>
    <property type="project" value="UniProtKB-KW"/>
</dbReference>
<evidence type="ECO:0000259" key="2">
    <source>
        <dbReference type="Pfam" id="PF07859"/>
    </source>
</evidence>
<accession>A0ABW3VQU4</accession>
<evidence type="ECO:0000256" key="1">
    <source>
        <dbReference type="ARBA" id="ARBA00022801"/>
    </source>
</evidence>
<dbReference type="SUPFAM" id="SSF53474">
    <property type="entry name" value="alpha/beta-Hydrolases"/>
    <property type="match status" value="1"/>
</dbReference>
<dbReference type="PANTHER" id="PTHR48081:SF8">
    <property type="entry name" value="ALPHA_BETA HYDROLASE FOLD-3 DOMAIN-CONTAINING PROTEIN-RELATED"/>
    <property type="match status" value="1"/>
</dbReference>
<keyword evidence="4" id="KW-1185">Reference proteome</keyword>
<dbReference type="Gene3D" id="3.40.50.1820">
    <property type="entry name" value="alpha/beta hydrolase"/>
    <property type="match status" value="2"/>
</dbReference>
<comment type="caution">
    <text evidence="3">The sequence shown here is derived from an EMBL/GenBank/DDBJ whole genome shotgun (WGS) entry which is preliminary data.</text>
</comment>
<dbReference type="PANTHER" id="PTHR48081">
    <property type="entry name" value="AB HYDROLASE SUPERFAMILY PROTEIN C4A8.06C"/>
    <property type="match status" value="1"/>
</dbReference>
<evidence type="ECO:0000313" key="4">
    <source>
        <dbReference type="Proteomes" id="UP001597182"/>
    </source>
</evidence>